<reference evidence="2" key="1">
    <citation type="journal article" date="2021" name="Sci. Rep.">
        <title>Diploid genomic architecture of Nitzschia inconspicua, an elite biomass production diatom.</title>
        <authorList>
            <person name="Oliver A."/>
            <person name="Podell S."/>
            <person name="Pinowska A."/>
            <person name="Traller J.C."/>
            <person name="Smith S.R."/>
            <person name="McClure R."/>
            <person name="Beliaev A."/>
            <person name="Bohutskyi P."/>
            <person name="Hill E.A."/>
            <person name="Rabines A."/>
            <person name="Zheng H."/>
            <person name="Allen L.Z."/>
            <person name="Kuo A."/>
            <person name="Grigoriev I.V."/>
            <person name="Allen A.E."/>
            <person name="Hazlebeck D."/>
            <person name="Allen E.E."/>
        </authorList>
    </citation>
    <scope>NUCLEOTIDE SEQUENCE</scope>
    <source>
        <strain evidence="2">Hildebrandi</strain>
    </source>
</reference>
<feature type="compositionally biased region" description="Basic and acidic residues" evidence="1">
    <location>
        <begin position="100"/>
        <end position="129"/>
    </location>
</feature>
<evidence type="ECO:0000256" key="1">
    <source>
        <dbReference type="SAM" id="MobiDB-lite"/>
    </source>
</evidence>
<gene>
    <name evidence="2" type="ORF">IV203_004826</name>
</gene>
<dbReference type="Proteomes" id="UP000693970">
    <property type="component" value="Unassembled WGS sequence"/>
</dbReference>
<feature type="region of interest" description="Disordered" evidence="1">
    <location>
        <begin position="39"/>
        <end position="141"/>
    </location>
</feature>
<evidence type="ECO:0000313" key="2">
    <source>
        <dbReference type="EMBL" id="KAG7338571.1"/>
    </source>
</evidence>
<proteinExistence type="predicted"/>
<organism evidence="2 3">
    <name type="scientific">Nitzschia inconspicua</name>
    <dbReference type="NCBI Taxonomy" id="303405"/>
    <lineage>
        <taxon>Eukaryota</taxon>
        <taxon>Sar</taxon>
        <taxon>Stramenopiles</taxon>
        <taxon>Ochrophyta</taxon>
        <taxon>Bacillariophyta</taxon>
        <taxon>Bacillariophyceae</taxon>
        <taxon>Bacillariophycidae</taxon>
        <taxon>Bacillariales</taxon>
        <taxon>Bacillariaceae</taxon>
        <taxon>Nitzschia</taxon>
    </lineage>
</organism>
<accession>A0A9K3K7S2</accession>
<comment type="caution">
    <text evidence="2">The sequence shown here is derived from an EMBL/GenBank/DDBJ whole genome shotgun (WGS) entry which is preliminary data.</text>
</comment>
<sequence>MEDKPAASKMESPSVTREQHEGNLKEMLAVVDRNSFHHHDAGAHSNFEPCKTLSSDDDMEIVEPSTTEDDDSPGIELPPGIMDDPLTDDLRSNSISSPDGSEKHSSSENRLLLAEEQKMEDIETPHRNDGNCWVEQGDVRH</sequence>
<feature type="compositionally biased region" description="Acidic residues" evidence="1">
    <location>
        <begin position="55"/>
        <end position="73"/>
    </location>
</feature>
<name>A0A9K3K7S2_9STRA</name>
<dbReference type="AlphaFoldDB" id="A0A9K3K7S2"/>
<evidence type="ECO:0000313" key="3">
    <source>
        <dbReference type="Proteomes" id="UP000693970"/>
    </source>
</evidence>
<feature type="region of interest" description="Disordered" evidence="1">
    <location>
        <begin position="1"/>
        <end position="26"/>
    </location>
</feature>
<dbReference type="EMBL" id="JAGRRH010000053">
    <property type="protein sequence ID" value="KAG7338571.1"/>
    <property type="molecule type" value="Genomic_DNA"/>
</dbReference>
<keyword evidence="3" id="KW-1185">Reference proteome</keyword>
<protein>
    <submittedName>
        <fullName evidence="2">Uncharacterized protein</fullName>
    </submittedName>
</protein>
<reference evidence="2" key="2">
    <citation type="submission" date="2021-04" db="EMBL/GenBank/DDBJ databases">
        <authorList>
            <person name="Podell S."/>
        </authorList>
    </citation>
    <scope>NUCLEOTIDE SEQUENCE</scope>
    <source>
        <strain evidence="2">Hildebrandi</strain>
    </source>
</reference>